<dbReference type="PANTHER" id="PTHR30576:SF0">
    <property type="entry name" value="UNDECAPRENYL-PHOSPHATE N-ACETYLGALACTOSAMINYL 1-PHOSPHATE TRANSFERASE-RELATED"/>
    <property type="match status" value="1"/>
</dbReference>
<feature type="transmembrane region" description="Helical" evidence="1">
    <location>
        <begin position="46"/>
        <end position="65"/>
    </location>
</feature>
<evidence type="ECO:0000256" key="1">
    <source>
        <dbReference type="SAM" id="Phobius"/>
    </source>
</evidence>
<keyword evidence="1" id="KW-0812">Transmembrane</keyword>
<gene>
    <name evidence="3" type="ORF">METZ01_LOCUS367812</name>
</gene>
<feature type="non-terminal residue" evidence="3">
    <location>
        <position position="1"/>
    </location>
</feature>
<keyword evidence="1" id="KW-1133">Transmembrane helix</keyword>
<feature type="non-terminal residue" evidence="3">
    <location>
        <position position="306"/>
    </location>
</feature>
<dbReference type="PANTHER" id="PTHR30576">
    <property type="entry name" value="COLANIC BIOSYNTHESIS UDP-GLUCOSE LIPID CARRIER TRANSFERASE"/>
    <property type="match status" value="1"/>
</dbReference>
<sequence>AGIYLFIVNDIATDPQRILFMLGFPTAYLTSLVTVQYILRLPKFDFFNRIIAINIIVYSFLGLALSTLRLPLVSREVFLSEFLVSSVLLIIYYKLLNRYFPLRIGVLVHSPFEPFYRYPALNAVQIDAAAIEPNHFDGIVTNLRNESDPETTNLFARLAQQRIPVYDTDNLIERLWARIPLGNLTSIEIETFRPPTFYLGIKRLIELILIITALPLIVIICILIAIAIKLDSPGPIIFRQQRIGFSGETFVMLKFRSMLTSGNHETRFAEKKDSRITRVGKTLRRVRLDELPQLWNVLRGDMSLIG</sequence>
<dbReference type="AlphaFoldDB" id="A0A382T0L0"/>
<proteinExistence type="predicted"/>
<dbReference type="InterPro" id="IPR003362">
    <property type="entry name" value="Bact_transf"/>
</dbReference>
<feature type="domain" description="Bacterial sugar transferase" evidence="2">
    <location>
        <begin position="202"/>
        <end position="306"/>
    </location>
</feature>
<keyword evidence="1" id="KW-0472">Membrane</keyword>
<evidence type="ECO:0000259" key="2">
    <source>
        <dbReference type="Pfam" id="PF02397"/>
    </source>
</evidence>
<accession>A0A382T0L0</accession>
<feature type="transmembrane region" description="Helical" evidence="1">
    <location>
        <begin position="18"/>
        <end position="39"/>
    </location>
</feature>
<organism evidence="3">
    <name type="scientific">marine metagenome</name>
    <dbReference type="NCBI Taxonomy" id="408172"/>
    <lineage>
        <taxon>unclassified sequences</taxon>
        <taxon>metagenomes</taxon>
        <taxon>ecological metagenomes</taxon>
    </lineage>
</organism>
<feature type="transmembrane region" description="Helical" evidence="1">
    <location>
        <begin position="207"/>
        <end position="228"/>
    </location>
</feature>
<evidence type="ECO:0000313" key="3">
    <source>
        <dbReference type="EMBL" id="SVD14958.1"/>
    </source>
</evidence>
<dbReference type="EMBL" id="UINC01132561">
    <property type="protein sequence ID" value="SVD14958.1"/>
    <property type="molecule type" value="Genomic_DNA"/>
</dbReference>
<dbReference type="Pfam" id="PF02397">
    <property type="entry name" value="Bac_transf"/>
    <property type="match status" value="1"/>
</dbReference>
<name>A0A382T0L0_9ZZZZ</name>
<protein>
    <recommendedName>
        <fullName evidence="2">Bacterial sugar transferase domain-containing protein</fullName>
    </recommendedName>
</protein>
<dbReference type="GO" id="GO:0016780">
    <property type="term" value="F:phosphotransferase activity, for other substituted phosphate groups"/>
    <property type="evidence" value="ECO:0007669"/>
    <property type="project" value="TreeGrafter"/>
</dbReference>
<reference evidence="3" key="1">
    <citation type="submission" date="2018-05" db="EMBL/GenBank/DDBJ databases">
        <authorList>
            <person name="Lanie J.A."/>
            <person name="Ng W.-L."/>
            <person name="Kazmierczak K.M."/>
            <person name="Andrzejewski T.M."/>
            <person name="Davidsen T.M."/>
            <person name="Wayne K.J."/>
            <person name="Tettelin H."/>
            <person name="Glass J.I."/>
            <person name="Rusch D."/>
            <person name="Podicherti R."/>
            <person name="Tsui H.-C.T."/>
            <person name="Winkler M.E."/>
        </authorList>
    </citation>
    <scope>NUCLEOTIDE SEQUENCE</scope>
</reference>
<feature type="transmembrane region" description="Helical" evidence="1">
    <location>
        <begin position="77"/>
        <end position="95"/>
    </location>
</feature>